<dbReference type="PANTHER" id="PTHR12935:SF0">
    <property type="entry name" value="GAMMA-GLUTAMYLCYCLOTRANSFERASE"/>
    <property type="match status" value="1"/>
</dbReference>
<evidence type="ECO:0000256" key="2">
    <source>
        <dbReference type="PIRSR" id="PIRSR617939-1"/>
    </source>
</evidence>
<gene>
    <name evidence="5" type="ORF">Dform_02141</name>
</gene>
<dbReference type="PANTHER" id="PTHR12935">
    <property type="entry name" value="GAMMA-GLUTAMYLCYCLOTRANSFERASE"/>
    <property type="match status" value="1"/>
</dbReference>
<keyword evidence="1" id="KW-0456">Lyase</keyword>
<keyword evidence="5" id="KW-0808">Transferase</keyword>
<feature type="active site" description="Proton acceptor" evidence="2">
    <location>
        <position position="87"/>
    </location>
</feature>
<dbReference type="EMBL" id="CP018258">
    <property type="protein sequence ID" value="APV45445.1"/>
    <property type="molecule type" value="Genomic_DNA"/>
</dbReference>
<dbReference type="KEGG" id="dfo:Dform_02141"/>
<dbReference type="InterPro" id="IPR009288">
    <property type="entry name" value="AIG2-like_dom"/>
</dbReference>
<organism evidence="5 6">
    <name type="scientific">Dehalogenimonas formicexedens</name>
    <dbReference type="NCBI Taxonomy" id="1839801"/>
    <lineage>
        <taxon>Bacteria</taxon>
        <taxon>Bacillati</taxon>
        <taxon>Chloroflexota</taxon>
        <taxon>Dehalococcoidia</taxon>
        <taxon>Dehalococcoidales</taxon>
        <taxon>Dehalococcoidaceae</taxon>
        <taxon>Dehalogenimonas</taxon>
    </lineage>
</organism>
<evidence type="ECO:0000313" key="6">
    <source>
        <dbReference type="Proteomes" id="UP000185934"/>
    </source>
</evidence>
<accession>A0A1P8FAF2</accession>
<keyword evidence="6" id="KW-1185">Reference proteome</keyword>
<dbReference type="InterPro" id="IPR017939">
    <property type="entry name" value="G-Glutamylcylcotransferase"/>
</dbReference>
<reference evidence="6" key="1">
    <citation type="submission" date="2016-11" db="EMBL/GenBank/DDBJ databases">
        <title>Dehalogenimonas formicexedens sp. nov., a chlorinated alkane respiring bacterium isolated from contaminated groundwater.</title>
        <authorList>
            <person name="Key T.A."/>
            <person name="Bowman K.S."/>
            <person name="Lee I."/>
            <person name="Chun J."/>
            <person name="Albuquerque L."/>
            <person name="da Costa M.S."/>
            <person name="Rainey F.A."/>
            <person name="Moe W.M."/>
        </authorList>
    </citation>
    <scope>NUCLEOTIDE SEQUENCE [LARGE SCALE GENOMIC DNA]</scope>
    <source>
        <strain evidence="6">NSZ-14</strain>
    </source>
</reference>
<evidence type="ECO:0000256" key="3">
    <source>
        <dbReference type="PIRSR" id="PIRSR617939-2"/>
    </source>
</evidence>
<sequence length="142" mass="15582">MALCYNAPMPLFFAYGAALSRKYTLERCPECKPRVSATLSGYQLIFSGWSRVFRGGTASLKPLRGARVKGGVYDVPDSALKKLDIAEGFPTQNAKLNVLVNTETGESLSCFTYVPAHPAEESKPAPEYLALLQQGYRDWGLI</sequence>
<proteinExistence type="predicted"/>
<dbReference type="AlphaFoldDB" id="A0A1P8FAF2"/>
<dbReference type="GO" id="GO:0003839">
    <property type="term" value="F:gamma-glutamylcyclotransferase activity"/>
    <property type="evidence" value="ECO:0007669"/>
    <property type="project" value="InterPro"/>
</dbReference>
<dbReference type="Gene3D" id="3.10.490.10">
    <property type="entry name" value="Gamma-glutamyl cyclotransferase-like"/>
    <property type="match status" value="1"/>
</dbReference>
<name>A0A1P8FAF2_9CHLR</name>
<dbReference type="GO" id="GO:0016740">
    <property type="term" value="F:transferase activity"/>
    <property type="evidence" value="ECO:0007669"/>
    <property type="project" value="UniProtKB-KW"/>
</dbReference>
<dbReference type="CDD" id="cd06661">
    <property type="entry name" value="GGCT_like"/>
    <property type="match status" value="1"/>
</dbReference>
<evidence type="ECO:0000313" key="5">
    <source>
        <dbReference type="EMBL" id="APV45445.1"/>
    </source>
</evidence>
<dbReference type="SUPFAM" id="SSF110857">
    <property type="entry name" value="Gamma-glutamyl cyclotransferase-like"/>
    <property type="match status" value="1"/>
</dbReference>
<feature type="domain" description="Gamma-glutamylcyclotransferase AIG2-like" evidence="4">
    <location>
        <begin position="12"/>
        <end position="122"/>
    </location>
</feature>
<dbReference type="Proteomes" id="UP000185934">
    <property type="component" value="Chromosome"/>
</dbReference>
<dbReference type="Pfam" id="PF06094">
    <property type="entry name" value="GGACT"/>
    <property type="match status" value="1"/>
</dbReference>
<dbReference type="InterPro" id="IPR036568">
    <property type="entry name" value="GGCT-like_sf"/>
</dbReference>
<protein>
    <submittedName>
        <fullName evidence="5">Gamma-glutamyl cyclotransferase, AIG2-like</fullName>
    </submittedName>
</protein>
<evidence type="ECO:0000256" key="1">
    <source>
        <dbReference type="ARBA" id="ARBA00023239"/>
    </source>
</evidence>
<evidence type="ECO:0000259" key="4">
    <source>
        <dbReference type="Pfam" id="PF06094"/>
    </source>
</evidence>
<dbReference type="InterPro" id="IPR013024">
    <property type="entry name" value="GGCT-like"/>
</dbReference>
<dbReference type="STRING" id="1839801.Dform_02141"/>
<feature type="binding site" evidence="3">
    <location>
        <position position="128"/>
    </location>
    <ligand>
        <name>substrate</name>
    </ligand>
</feature>